<reference evidence="2 3" key="1">
    <citation type="submission" date="2024-08" db="EMBL/GenBank/DDBJ databases">
        <authorList>
            <person name="Ishaq N."/>
        </authorList>
    </citation>
    <scope>NUCLEOTIDE SEQUENCE [LARGE SCALE GENOMIC DNA]</scope>
    <source>
        <strain evidence="2 3">DSM 18651</strain>
    </source>
</reference>
<dbReference type="Pfam" id="PF13936">
    <property type="entry name" value="HTH_38"/>
    <property type="match status" value="1"/>
</dbReference>
<dbReference type="InterPro" id="IPR051917">
    <property type="entry name" value="Transposase-Integrase"/>
</dbReference>
<dbReference type="Proteomes" id="UP001569428">
    <property type="component" value="Unassembled WGS sequence"/>
</dbReference>
<accession>A0ABV4P034</accession>
<proteinExistence type="predicted"/>
<dbReference type="EMBL" id="JBGMEK010000026">
    <property type="protein sequence ID" value="MFA0811751.1"/>
    <property type="molecule type" value="Genomic_DNA"/>
</dbReference>
<organism evidence="2 3">
    <name type="scientific">Microbulbifer epialgicus</name>
    <dbReference type="NCBI Taxonomy" id="393907"/>
    <lineage>
        <taxon>Bacteria</taxon>
        <taxon>Pseudomonadati</taxon>
        <taxon>Pseudomonadota</taxon>
        <taxon>Gammaproteobacteria</taxon>
        <taxon>Cellvibrionales</taxon>
        <taxon>Microbulbiferaceae</taxon>
        <taxon>Microbulbifer</taxon>
    </lineage>
</organism>
<evidence type="ECO:0000259" key="1">
    <source>
        <dbReference type="Pfam" id="PF13936"/>
    </source>
</evidence>
<protein>
    <submittedName>
        <fullName evidence="2">Helix-turn-helix domain-containing protein</fullName>
    </submittedName>
</protein>
<evidence type="ECO:0000313" key="2">
    <source>
        <dbReference type="EMBL" id="MFA0811751.1"/>
    </source>
</evidence>
<name>A0ABV4P034_9GAMM</name>
<sequence length="89" mass="10326">MEIHTNQLTLKERYQIEALNGQNHSTRAIALQLNRSNKTISRELNPCNPYCAESAHQQTLQRRHGAHKYAKLDFTMKMQIDHQLKNASP</sequence>
<feature type="domain" description="Transposase IS30-like HTH" evidence="1">
    <location>
        <begin position="6"/>
        <end position="44"/>
    </location>
</feature>
<dbReference type="PANTHER" id="PTHR10948">
    <property type="entry name" value="TRANSPOSASE"/>
    <property type="match status" value="1"/>
</dbReference>
<dbReference type="InterPro" id="IPR025246">
    <property type="entry name" value="IS30-like_HTH"/>
</dbReference>
<dbReference type="PANTHER" id="PTHR10948:SF23">
    <property type="entry name" value="TRANSPOSASE INSI FOR INSERTION SEQUENCE ELEMENT IS30A-RELATED"/>
    <property type="match status" value="1"/>
</dbReference>
<dbReference type="RefSeq" id="WP_371839353.1">
    <property type="nucleotide sequence ID" value="NZ_JBGMEK010000026.1"/>
</dbReference>
<evidence type="ECO:0000313" key="3">
    <source>
        <dbReference type="Proteomes" id="UP001569428"/>
    </source>
</evidence>
<dbReference type="Gene3D" id="1.10.10.60">
    <property type="entry name" value="Homeodomain-like"/>
    <property type="match status" value="1"/>
</dbReference>
<gene>
    <name evidence="2" type="ORF">ACCI49_12545</name>
</gene>
<comment type="caution">
    <text evidence="2">The sequence shown here is derived from an EMBL/GenBank/DDBJ whole genome shotgun (WGS) entry which is preliminary data.</text>
</comment>
<keyword evidence="3" id="KW-1185">Reference proteome</keyword>